<keyword evidence="4 10" id="KW-0812">Transmembrane</keyword>
<evidence type="ECO:0000313" key="15">
    <source>
        <dbReference type="EMBL" id="RHW18828.1"/>
    </source>
</evidence>
<evidence type="ECO:0000256" key="1">
    <source>
        <dbReference type="ARBA" id="ARBA00004571"/>
    </source>
</evidence>
<proteinExistence type="inferred from homology"/>
<keyword evidence="7 11" id="KW-0798">TonB box</keyword>
<evidence type="ECO:0000256" key="3">
    <source>
        <dbReference type="ARBA" id="ARBA00022452"/>
    </source>
</evidence>
<keyword evidence="5 12" id="KW-0732">Signal</keyword>
<dbReference type="InterPro" id="IPR037066">
    <property type="entry name" value="Plug_dom_sf"/>
</dbReference>
<dbReference type="GO" id="GO:0006811">
    <property type="term" value="P:monoatomic ion transport"/>
    <property type="evidence" value="ECO:0007669"/>
    <property type="project" value="UniProtKB-KW"/>
</dbReference>
<gene>
    <name evidence="15" type="ORF">D1610_01350</name>
</gene>
<dbReference type="PROSITE" id="PS52016">
    <property type="entry name" value="TONB_DEPENDENT_REC_3"/>
    <property type="match status" value="1"/>
</dbReference>
<dbReference type="Proteomes" id="UP000266693">
    <property type="component" value="Unassembled WGS sequence"/>
</dbReference>
<feature type="domain" description="TonB-dependent receptor-like beta-barrel" evidence="13">
    <location>
        <begin position="191"/>
        <end position="587"/>
    </location>
</feature>
<evidence type="ECO:0000256" key="6">
    <source>
        <dbReference type="ARBA" id="ARBA00023065"/>
    </source>
</evidence>
<evidence type="ECO:0000313" key="16">
    <source>
        <dbReference type="Proteomes" id="UP000266693"/>
    </source>
</evidence>
<keyword evidence="3 10" id="KW-1134">Transmembrane beta strand</keyword>
<dbReference type="Gene3D" id="2.170.130.10">
    <property type="entry name" value="TonB-dependent receptor, plug domain"/>
    <property type="match status" value="1"/>
</dbReference>
<evidence type="ECO:0000256" key="4">
    <source>
        <dbReference type="ARBA" id="ARBA00022692"/>
    </source>
</evidence>
<evidence type="ECO:0000259" key="14">
    <source>
        <dbReference type="Pfam" id="PF07715"/>
    </source>
</evidence>
<dbReference type="AlphaFoldDB" id="A0A396RQQ5"/>
<dbReference type="GO" id="GO:0015889">
    <property type="term" value="P:cobalamin transport"/>
    <property type="evidence" value="ECO:0007669"/>
    <property type="project" value="TreeGrafter"/>
</dbReference>
<dbReference type="Pfam" id="PF07715">
    <property type="entry name" value="Plug"/>
    <property type="match status" value="1"/>
</dbReference>
<keyword evidence="6" id="KW-0406">Ion transport</keyword>
<dbReference type="InterPro" id="IPR036942">
    <property type="entry name" value="Beta-barrel_TonB_sf"/>
</dbReference>
<dbReference type="Pfam" id="PF00593">
    <property type="entry name" value="TonB_dep_Rec_b-barrel"/>
    <property type="match status" value="1"/>
</dbReference>
<feature type="domain" description="TonB-dependent receptor plug" evidence="14">
    <location>
        <begin position="45"/>
        <end position="151"/>
    </location>
</feature>
<dbReference type="PANTHER" id="PTHR30069">
    <property type="entry name" value="TONB-DEPENDENT OUTER MEMBRANE RECEPTOR"/>
    <property type="match status" value="1"/>
</dbReference>
<comment type="caution">
    <text evidence="15">The sequence shown here is derived from an EMBL/GenBank/DDBJ whole genome shotgun (WGS) entry which is preliminary data.</text>
</comment>
<sequence length="615" mass="66000">MFFKSLQTSLLIAASALPCAAWAQDAAEDTDIIVTATGAEQRADEVGLAVTVIDAETVERRQTVILSDLLLTTPGVAVARNGGPGTVTYARLRGAESGQTLVLIDGVRTNDPSAPDGAFDFGSLFTTGIERVEVLRGPASVPWGSQAIGGVVNVITRRPGPGFSARARGEYGTFETVVGQSGIGYGGERIRARIDGGYFTTHGISAAASGSEADGYERWGANGRVEFDLTPDVAIDLRGSWSDGRTDLDGFSPTFEFVDTDEYSTSKELYGYAGIKARLGGLNNRLGFSIADIDRDNFASSTATEPSFFARGRSERYEYRGDLAITEQVRAVFGAEHEDSRLFDGTDRFESGITSVFGELIVKPIEMLTITGGVRHDDHEDFGGNTTFAANAALALPTDTILRASYGEGFKAPTLFQLNAPGFGNIDLQAETAESWDAGIEQQLVDGALSIAATWFHRDTVNQIDFDLVSFTYSNIAATSAEGLEVAIRARPNRDWLFDASYSLVDSKNRSAGFAGNELARRPRHSVSASIDYAPQTGPALGATITHVGDSFDNPANTVRLDGYVLVGLRAAIRLADRYELYGRIDNAFDERYQTVATYGAPGRAAYVGIRARFE</sequence>
<dbReference type="CDD" id="cd01347">
    <property type="entry name" value="ligand_gated_channel"/>
    <property type="match status" value="1"/>
</dbReference>
<evidence type="ECO:0000256" key="11">
    <source>
        <dbReference type="RuleBase" id="RU003357"/>
    </source>
</evidence>
<evidence type="ECO:0000256" key="12">
    <source>
        <dbReference type="SAM" id="SignalP"/>
    </source>
</evidence>
<accession>A0A396RQQ5</accession>
<name>A0A396RQQ5_9SPHN</name>
<dbReference type="OrthoDB" id="9796221at2"/>
<comment type="similarity">
    <text evidence="10 11">Belongs to the TonB-dependent receptor family.</text>
</comment>
<keyword evidence="9 10" id="KW-0998">Cell outer membrane</keyword>
<evidence type="ECO:0000259" key="13">
    <source>
        <dbReference type="Pfam" id="PF00593"/>
    </source>
</evidence>
<dbReference type="Gene3D" id="2.40.170.20">
    <property type="entry name" value="TonB-dependent receptor, beta-barrel domain"/>
    <property type="match status" value="1"/>
</dbReference>
<evidence type="ECO:0000256" key="7">
    <source>
        <dbReference type="ARBA" id="ARBA00023077"/>
    </source>
</evidence>
<evidence type="ECO:0000256" key="2">
    <source>
        <dbReference type="ARBA" id="ARBA00022448"/>
    </source>
</evidence>
<reference evidence="15 16" key="1">
    <citation type="submission" date="2018-08" db="EMBL/GenBank/DDBJ databases">
        <title>The multiple taxonomic identification of Sphingomonas gilva.</title>
        <authorList>
            <person name="Zhu D."/>
            <person name="Zheng S."/>
        </authorList>
    </citation>
    <scope>NUCLEOTIDE SEQUENCE [LARGE SCALE GENOMIC DNA]</scope>
    <source>
        <strain evidence="15 16">ZDH117</strain>
    </source>
</reference>
<organism evidence="15 16">
    <name type="scientific">Sphingomonas gilva</name>
    <dbReference type="NCBI Taxonomy" id="2305907"/>
    <lineage>
        <taxon>Bacteria</taxon>
        <taxon>Pseudomonadati</taxon>
        <taxon>Pseudomonadota</taxon>
        <taxon>Alphaproteobacteria</taxon>
        <taxon>Sphingomonadales</taxon>
        <taxon>Sphingomonadaceae</taxon>
        <taxon>Sphingomonas</taxon>
    </lineage>
</organism>
<evidence type="ECO:0000256" key="8">
    <source>
        <dbReference type="ARBA" id="ARBA00023136"/>
    </source>
</evidence>
<dbReference type="EMBL" id="QWLV01000001">
    <property type="protein sequence ID" value="RHW18828.1"/>
    <property type="molecule type" value="Genomic_DNA"/>
</dbReference>
<keyword evidence="16" id="KW-1185">Reference proteome</keyword>
<dbReference type="InterPro" id="IPR039426">
    <property type="entry name" value="TonB-dep_rcpt-like"/>
</dbReference>
<evidence type="ECO:0000256" key="10">
    <source>
        <dbReference type="PROSITE-ProRule" id="PRU01360"/>
    </source>
</evidence>
<evidence type="ECO:0000256" key="5">
    <source>
        <dbReference type="ARBA" id="ARBA00022729"/>
    </source>
</evidence>
<comment type="subcellular location">
    <subcellularLocation>
        <location evidence="1 10">Cell outer membrane</location>
        <topology evidence="1 10">Multi-pass membrane protein</topology>
    </subcellularLocation>
</comment>
<dbReference type="GO" id="GO:0009279">
    <property type="term" value="C:cell outer membrane"/>
    <property type="evidence" value="ECO:0007669"/>
    <property type="project" value="UniProtKB-SubCell"/>
</dbReference>
<dbReference type="PANTHER" id="PTHR30069:SF53">
    <property type="entry name" value="COLICIN I RECEPTOR-RELATED"/>
    <property type="match status" value="1"/>
</dbReference>
<keyword evidence="8 10" id="KW-0472">Membrane</keyword>
<evidence type="ECO:0000256" key="9">
    <source>
        <dbReference type="ARBA" id="ARBA00023237"/>
    </source>
</evidence>
<feature type="chain" id="PRO_5017266431" evidence="12">
    <location>
        <begin position="24"/>
        <end position="615"/>
    </location>
</feature>
<feature type="signal peptide" evidence="12">
    <location>
        <begin position="1"/>
        <end position="23"/>
    </location>
</feature>
<keyword evidence="2 10" id="KW-0813">Transport</keyword>
<dbReference type="InterPro" id="IPR012910">
    <property type="entry name" value="Plug_dom"/>
</dbReference>
<dbReference type="SUPFAM" id="SSF56935">
    <property type="entry name" value="Porins"/>
    <property type="match status" value="1"/>
</dbReference>
<protein>
    <submittedName>
        <fullName evidence="15">TonB-dependent receptor</fullName>
    </submittedName>
</protein>
<dbReference type="InterPro" id="IPR000531">
    <property type="entry name" value="Beta-barrel_TonB"/>
</dbReference>
<keyword evidence="15" id="KW-0675">Receptor</keyword>